<keyword evidence="3" id="KW-1185">Reference proteome</keyword>
<comment type="caution">
    <text evidence="2">The sequence shown here is derived from an EMBL/GenBank/DDBJ whole genome shotgun (WGS) entry which is preliminary data.</text>
</comment>
<evidence type="ECO:0000256" key="1">
    <source>
        <dbReference type="SAM" id="Phobius"/>
    </source>
</evidence>
<sequence length="182" mass="19354">MKKDLSRQQGAVLVVVLVMLGILTIIVAAMVNSSNINFRIAGNQQYRAEAQLTAQNAIEAYISNEANFIIPLPTAEISIPTDLDGDGVNEYTAVVSPPVCLRSIPIKLTELDIKRADDASCYGSGAVQESGLLTGGVASGNSWCSRMMWDVQSKVDDAALTGASVEVHQGIYLRTLLGTPCP</sequence>
<name>A0ABV7AWI5_9GAMM</name>
<keyword evidence="1" id="KW-0472">Membrane</keyword>
<keyword evidence="1" id="KW-1133">Transmembrane helix</keyword>
<organism evidence="2 3">
    <name type="scientific">Azotobacter bryophylli</name>
    <dbReference type="NCBI Taxonomy" id="1986537"/>
    <lineage>
        <taxon>Bacteria</taxon>
        <taxon>Pseudomonadati</taxon>
        <taxon>Pseudomonadota</taxon>
        <taxon>Gammaproteobacteria</taxon>
        <taxon>Pseudomonadales</taxon>
        <taxon>Pseudomonadaceae</taxon>
        <taxon>Azotobacter</taxon>
    </lineage>
</organism>
<dbReference type="EMBL" id="JBHRSJ010000034">
    <property type="protein sequence ID" value="MFC2973787.1"/>
    <property type="molecule type" value="Genomic_DNA"/>
</dbReference>
<evidence type="ECO:0000313" key="2">
    <source>
        <dbReference type="EMBL" id="MFC2973787.1"/>
    </source>
</evidence>
<evidence type="ECO:0000313" key="3">
    <source>
        <dbReference type="Proteomes" id="UP001595457"/>
    </source>
</evidence>
<evidence type="ECO:0008006" key="4">
    <source>
        <dbReference type="Google" id="ProtNLM"/>
    </source>
</evidence>
<keyword evidence="1" id="KW-0812">Transmembrane</keyword>
<reference evidence="3" key="1">
    <citation type="journal article" date="2019" name="Int. J. Syst. Evol. Microbiol.">
        <title>The Global Catalogue of Microorganisms (GCM) 10K type strain sequencing project: providing services to taxonomists for standard genome sequencing and annotation.</title>
        <authorList>
            <consortium name="The Broad Institute Genomics Platform"/>
            <consortium name="The Broad Institute Genome Sequencing Center for Infectious Disease"/>
            <person name="Wu L."/>
            <person name="Ma J."/>
        </authorList>
    </citation>
    <scope>NUCLEOTIDE SEQUENCE [LARGE SCALE GENOMIC DNA]</scope>
    <source>
        <strain evidence="3">KCTC 62195</strain>
    </source>
</reference>
<dbReference type="RefSeq" id="WP_377815655.1">
    <property type="nucleotide sequence ID" value="NZ_JBHRSJ010000034.1"/>
</dbReference>
<accession>A0ABV7AWI5</accession>
<protein>
    <recommendedName>
        <fullName evidence="4">Type 4 fimbrial biogenesis protein PilX N-terminal domain-containing protein</fullName>
    </recommendedName>
</protein>
<feature type="transmembrane region" description="Helical" evidence="1">
    <location>
        <begin position="12"/>
        <end position="31"/>
    </location>
</feature>
<proteinExistence type="predicted"/>
<dbReference type="Proteomes" id="UP001595457">
    <property type="component" value="Unassembled WGS sequence"/>
</dbReference>
<gene>
    <name evidence="2" type="ORF">ACFOJE_16400</name>
</gene>